<dbReference type="EMBL" id="CP073249">
    <property type="protein sequence ID" value="QUF06432.1"/>
    <property type="molecule type" value="Genomic_DNA"/>
</dbReference>
<gene>
    <name evidence="1" type="ORF">KCV87_10460</name>
</gene>
<proteinExistence type="predicted"/>
<organism evidence="1 2">
    <name type="scientific">Actinosynnema pretiosum subsp. pretiosum</name>
    <dbReference type="NCBI Taxonomy" id="103721"/>
    <lineage>
        <taxon>Bacteria</taxon>
        <taxon>Bacillati</taxon>
        <taxon>Actinomycetota</taxon>
        <taxon>Actinomycetes</taxon>
        <taxon>Pseudonocardiales</taxon>
        <taxon>Pseudonocardiaceae</taxon>
        <taxon>Actinosynnema</taxon>
    </lineage>
</organism>
<evidence type="ECO:0000313" key="2">
    <source>
        <dbReference type="Proteomes" id="UP000677152"/>
    </source>
</evidence>
<protein>
    <submittedName>
        <fullName evidence="1">Uncharacterized protein</fullName>
    </submittedName>
</protein>
<accession>A0AA45LAX3</accession>
<name>A0AA45LAX3_9PSEU</name>
<evidence type="ECO:0000313" key="1">
    <source>
        <dbReference type="EMBL" id="QUF06432.1"/>
    </source>
</evidence>
<dbReference type="AlphaFoldDB" id="A0AA45LAX3"/>
<sequence>MPVLEGFTRTEDTPDWIRCWEREISGVPVYVVFTDDESESDVDEEFLAAILSDVDGVVAAARSAAEEHLGSDAFSEPSITLNPPDSMVVRFGECEVEGWGELGVGVDFAGFVVTGVTDFADAEDAEAEHEDH</sequence>
<dbReference type="Proteomes" id="UP000677152">
    <property type="component" value="Chromosome"/>
</dbReference>
<reference evidence="1" key="1">
    <citation type="submission" date="2021-04" db="EMBL/GenBank/DDBJ databases">
        <title>Genomic sequence of Actinosynnema pretiosum subsp. pretiosum ATCC 31280 (C-14919).</title>
        <authorList>
            <person name="Bai L."/>
            <person name="Wang X."/>
            <person name="Xiao Y."/>
        </authorList>
    </citation>
    <scope>NUCLEOTIDE SEQUENCE</scope>
    <source>
        <strain evidence="1">ATCC 31280</strain>
    </source>
</reference>